<evidence type="ECO:0000313" key="3">
    <source>
        <dbReference type="Proteomes" id="UP000887574"/>
    </source>
</evidence>
<dbReference type="WBParaSite" id="jg21802">
    <property type="protein sequence ID" value="jg21802"/>
    <property type="gene ID" value="jg21802"/>
</dbReference>
<organism evidence="3 4">
    <name type="scientific">Ditylenchus dipsaci</name>
    <dbReference type="NCBI Taxonomy" id="166011"/>
    <lineage>
        <taxon>Eukaryota</taxon>
        <taxon>Metazoa</taxon>
        <taxon>Ecdysozoa</taxon>
        <taxon>Nematoda</taxon>
        <taxon>Chromadorea</taxon>
        <taxon>Rhabditida</taxon>
        <taxon>Tylenchina</taxon>
        <taxon>Tylenchomorpha</taxon>
        <taxon>Sphaerularioidea</taxon>
        <taxon>Anguinidae</taxon>
        <taxon>Anguininae</taxon>
        <taxon>Ditylenchus</taxon>
    </lineage>
</organism>
<proteinExistence type="predicted"/>
<evidence type="ECO:0000313" key="4">
    <source>
        <dbReference type="WBParaSite" id="jg21802"/>
    </source>
</evidence>
<reference evidence="4" key="1">
    <citation type="submission" date="2022-11" db="UniProtKB">
        <authorList>
            <consortium name="WormBaseParasite"/>
        </authorList>
    </citation>
    <scope>IDENTIFICATION</scope>
</reference>
<dbReference type="Proteomes" id="UP000887574">
    <property type="component" value="Unplaced"/>
</dbReference>
<sequence>MLQVSFKYNLVPKFQSCEDIRNELKSIKGLCAKHELLCRSFASWRSSIEQNDSQLDILNRTAASLRNRHKMLAEALALRPKEPALLIRLQREISAVESQVNIFIRELTDISDDRSKVDLKHALEFIHLRSNLQRSMTNIELAHIDIDVMQRSHHKLWKKFLVSDEEEQEETVNYMTTTTMAQCPAGQVNTQQTCVGGACAAGQTCNTATNACCAPGSRCARRTLARRQMAQQRRQAMIARRQAMLSKQTEPATDAPGRRRFGRGRFGRRFG</sequence>
<feature type="compositionally biased region" description="Basic residues" evidence="2">
    <location>
        <begin position="258"/>
        <end position="271"/>
    </location>
</feature>
<feature type="region of interest" description="Disordered" evidence="2">
    <location>
        <begin position="244"/>
        <end position="271"/>
    </location>
</feature>
<keyword evidence="1" id="KW-0175">Coiled coil</keyword>
<accession>A0A915DPP2</accession>
<dbReference type="AlphaFoldDB" id="A0A915DPP2"/>
<name>A0A915DPP2_9BILA</name>
<evidence type="ECO:0000256" key="1">
    <source>
        <dbReference type="SAM" id="Coils"/>
    </source>
</evidence>
<protein>
    <submittedName>
        <fullName evidence="4">Uncharacterized protein</fullName>
    </submittedName>
</protein>
<evidence type="ECO:0000256" key="2">
    <source>
        <dbReference type="SAM" id="MobiDB-lite"/>
    </source>
</evidence>
<keyword evidence="3" id="KW-1185">Reference proteome</keyword>
<feature type="coiled-coil region" evidence="1">
    <location>
        <begin position="48"/>
        <end position="106"/>
    </location>
</feature>